<dbReference type="InterPro" id="IPR012337">
    <property type="entry name" value="RNaseH-like_sf"/>
</dbReference>
<dbReference type="SMART" id="SM00343">
    <property type="entry name" value="ZnF_C2HC"/>
    <property type="match status" value="1"/>
</dbReference>
<evidence type="ECO:0000259" key="2">
    <source>
        <dbReference type="PROSITE" id="PS50158"/>
    </source>
</evidence>
<dbReference type="PANTHER" id="PTHR42648:SF27">
    <property type="entry name" value="RNA-DIRECTED DNA POLYMERASE"/>
    <property type="match status" value="1"/>
</dbReference>
<evidence type="ECO:0000259" key="3">
    <source>
        <dbReference type="PROSITE" id="PS50994"/>
    </source>
</evidence>
<evidence type="ECO:0000313" key="4">
    <source>
        <dbReference type="EMBL" id="KAJ9557164.1"/>
    </source>
</evidence>
<dbReference type="SUPFAM" id="SSF53098">
    <property type="entry name" value="Ribonuclease H-like"/>
    <property type="match status" value="1"/>
</dbReference>
<dbReference type="SUPFAM" id="SSF57756">
    <property type="entry name" value="Retrovirus zinc finger-like domains"/>
    <property type="match status" value="1"/>
</dbReference>
<keyword evidence="1" id="KW-0862">Zinc</keyword>
<keyword evidence="1" id="KW-0479">Metal-binding</keyword>
<dbReference type="Pfam" id="PF13976">
    <property type="entry name" value="gag_pre-integrs"/>
    <property type="match status" value="1"/>
</dbReference>
<keyword evidence="1" id="KW-0863">Zinc-finger</keyword>
<dbReference type="EMBL" id="JARYMX010000003">
    <property type="protein sequence ID" value="KAJ9557164.1"/>
    <property type="molecule type" value="Genomic_DNA"/>
</dbReference>
<comment type="caution">
    <text evidence="4">The sequence shown here is derived from an EMBL/GenBank/DDBJ whole genome shotgun (WGS) entry which is preliminary data.</text>
</comment>
<dbReference type="AlphaFoldDB" id="A0AA38WPG5"/>
<dbReference type="Proteomes" id="UP001172457">
    <property type="component" value="Chromosome 3"/>
</dbReference>
<dbReference type="PROSITE" id="PS50158">
    <property type="entry name" value="ZF_CCHC"/>
    <property type="match status" value="1"/>
</dbReference>
<dbReference type="InterPro" id="IPR001584">
    <property type="entry name" value="Integrase_cat-core"/>
</dbReference>
<dbReference type="Gene3D" id="3.30.420.10">
    <property type="entry name" value="Ribonuclease H-like superfamily/Ribonuclease H"/>
    <property type="match status" value="1"/>
</dbReference>
<dbReference type="PANTHER" id="PTHR42648">
    <property type="entry name" value="TRANSPOSASE, PUTATIVE-RELATED"/>
    <property type="match status" value="1"/>
</dbReference>
<evidence type="ECO:0000256" key="1">
    <source>
        <dbReference type="PROSITE-ProRule" id="PRU00047"/>
    </source>
</evidence>
<feature type="domain" description="Integrase catalytic" evidence="3">
    <location>
        <begin position="467"/>
        <end position="569"/>
    </location>
</feature>
<feature type="domain" description="CCHC-type" evidence="2">
    <location>
        <begin position="250"/>
        <end position="265"/>
    </location>
</feature>
<dbReference type="Pfam" id="PF00098">
    <property type="entry name" value="zf-CCHC"/>
    <property type="match status" value="1"/>
</dbReference>
<name>A0AA38WPG5_9ASTR</name>
<dbReference type="GO" id="GO:0008270">
    <property type="term" value="F:zinc ion binding"/>
    <property type="evidence" value="ECO:0007669"/>
    <property type="project" value="UniProtKB-KW"/>
</dbReference>
<keyword evidence="5" id="KW-1185">Reference proteome</keyword>
<reference evidence="4" key="1">
    <citation type="submission" date="2023-03" db="EMBL/GenBank/DDBJ databases">
        <title>Chromosome-scale reference genome and RAD-based genetic map of yellow starthistle (Centaurea solstitialis) reveal putative structural variation and QTLs associated with invader traits.</title>
        <authorList>
            <person name="Reatini B."/>
            <person name="Cang F.A."/>
            <person name="Jiang Q."/>
            <person name="Mckibben M.T.W."/>
            <person name="Barker M.S."/>
            <person name="Rieseberg L.H."/>
            <person name="Dlugosch K.M."/>
        </authorList>
    </citation>
    <scope>NUCLEOTIDE SEQUENCE</scope>
    <source>
        <strain evidence="4">CAN-66</strain>
        <tissue evidence="4">Leaf</tissue>
    </source>
</reference>
<sequence length="652" mass="73414">MAENLPPPPTHSTSNLTLLSILSKDKLTVPNYLDWIRALRIALRYEDKEYLLDEDLPILDDEASPEAVDEYNKHDMESRKVACLMLASMSPKLRKSFENMEAFDISKQLREMFQEQARQAGFQVKIKAYIDMLGNLGVNFPREFAIDMVQNALSGGYKQFIVNFNMNNMDKTLMELHGMLRTAEASMGKTQSAHSPAPILAIREGGCKKKKVSHPKGKGKAKVVLHNQGLKRKAETSDISPTSDPKEAICFYCQETGHWKRSCPKYPEDLKMNKAKGCGTSDIFMIELHSTSVSNSWVLDTGCGAHICSNFQGLKKSRTLKHGELNLIMGNRMTLVVTKIGDLELVLSSATPCDGVYESVICVGRNNNNLTLNVGSSNSELNKSSLWHHRLGHINKKRIAKLQSDGILESFDLKSDEECESCLLGKMTKSPFKGKNGKGSAIRNGERYFCSKGFKNEVENQLGKKIKILRSDRGGEYLSHEFYDYLRDCGIVSQLSPRRTPQLNGVSKKRNRTLLDMVRSMMSRATLPMSFWGYALETTTHILNLPQHEVESPVEETNITPPPLRRTSRVSKVNQSPKYYYGFHITEEGDTLVNDNTFDSTDKPSNYKEAMAGPETAKWKEAMESEIQSMYDNHVWELVDHTPGHKTVGCNN</sequence>
<dbReference type="InterPro" id="IPR025724">
    <property type="entry name" value="GAG-pre-integrase_dom"/>
</dbReference>
<accession>A0AA38WPG5</accession>
<dbReference type="Gene3D" id="4.10.60.10">
    <property type="entry name" value="Zinc finger, CCHC-type"/>
    <property type="match status" value="1"/>
</dbReference>
<dbReference type="InterPro" id="IPR001878">
    <property type="entry name" value="Znf_CCHC"/>
</dbReference>
<dbReference type="InterPro" id="IPR036397">
    <property type="entry name" value="RNaseH_sf"/>
</dbReference>
<proteinExistence type="predicted"/>
<dbReference type="GO" id="GO:0015074">
    <property type="term" value="P:DNA integration"/>
    <property type="evidence" value="ECO:0007669"/>
    <property type="project" value="InterPro"/>
</dbReference>
<dbReference type="PROSITE" id="PS50994">
    <property type="entry name" value="INTEGRASE"/>
    <property type="match status" value="1"/>
</dbReference>
<dbReference type="GO" id="GO:0003676">
    <property type="term" value="F:nucleic acid binding"/>
    <property type="evidence" value="ECO:0007669"/>
    <property type="project" value="InterPro"/>
</dbReference>
<evidence type="ECO:0000313" key="5">
    <source>
        <dbReference type="Proteomes" id="UP001172457"/>
    </source>
</evidence>
<protein>
    <submittedName>
        <fullName evidence="4">Uncharacterized protein</fullName>
    </submittedName>
</protein>
<organism evidence="4 5">
    <name type="scientific">Centaurea solstitialis</name>
    <name type="common">yellow star-thistle</name>
    <dbReference type="NCBI Taxonomy" id="347529"/>
    <lineage>
        <taxon>Eukaryota</taxon>
        <taxon>Viridiplantae</taxon>
        <taxon>Streptophyta</taxon>
        <taxon>Embryophyta</taxon>
        <taxon>Tracheophyta</taxon>
        <taxon>Spermatophyta</taxon>
        <taxon>Magnoliopsida</taxon>
        <taxon>eudicotyledons</taxon>
        <taxon>Gunneridae</taxon>
        <taxon>Pentapetalae</taxon>
        <taxon>asterids</taxon>
        <taxon>campanulids</taxon>
        <taxon>Asterales</taxon>
        <taxon>Asteraceae</taxon>
        <taxon>Carduoideae</taxon>
        <taxon>Cardueae</taxon>
        <taxon>Centaureinae</taxon>
        <taxon>Centaurea</taxon>
    </lineage>
</organism>
<gene>
    <name evidence="4" type="ORF">OSB04_011778</name>
</gene>
<dbReference type="InterPro" id="IPR039537">
    <property type="entry name" value="Retrotran_Ty1/copia-like"/>
</dbReference>
<dbReference type="InterPro" id="IPR036875">
    <property type="entry name" value="Znf_CCHC_sf"/>
</dbReference>